<protein>
    <recommendedName>
        <fullName evidence="3">HNH endonuclease</fullName>
    </recommendedName>
</protein>
<keyword evidence="2" id="KW-1185">Reference proteome</keyword>
<accession>A0ABU2D313</accession>
<evidence type="ECO:0000313" key="2">
    <source>
        <dbReference type="Proteomes" id="UP001246244"/>
    </source>
</evidence>
<dbReference type="EMBL" id="JAVKPK010000042">
    <property type="protein sequence ID" value="MDR7666237.1"/>
    <property type="molecule type" value="Genomic_DNA"/>
</dbReference>
<evidence type="ECO:0000313" key="1">
    <source>
        <dbReference type="EMBL" id="MDR7666237.1"/>
    </source>
</evidence>
<dbReference type="RefSeq" id="WP_310576263.1">
    <property type="nucleotide sequence ID" value="NZ_JAVKPK010000042.1"/>
</dbReference>
<proteinExistence type="predicted"/>
<evidence type="ECO:0008006" key="3">
    <source>
        <dbReference type="Google" id="ProtNLM"/>
    </source>
</evidence>
<organism evidence="1 2">
    <name type="scientific">Methanosarcina baikalica</name>
    <dbReference type="NCBI Taxonomy" id="3073890"/>
    <lineage>
        <taxon>Archaea</taxon>
        <taxon>Methanobacteriati</taxon>
        <taxon>Methanobacteriota</taxon>
        <taxon>Stenosarchaea group</taxon>
        <taxon>Methanomicrobia</taxon>
        <taxon>Methanosarcinales</taxon>
        <taxon>Methanosarcinaceae</taxon>
        <taxon>Methanosarcina</taxon>
    </lineage>
</organism>
<gene>
    <name evidence="1" type="ORF">RG963_10705</name>
</gene>
<dbReference type="Proteomes" id="UP001246244">
    <property type="component" value="Unassembled WGS sequence"/>
</dbReference>
<sequence length="274" mass="31750">MGLNEYLFKELDSIRQLIWNFVTKIKDFLVSEMSGSNRDDFTSKTKKGLGMRVNYICSNPTCRRYTLKPKVNDLDKWDTLGDAAHIKGARPGAKRHDPNMTSKQRKSIENGIWLCKRCHVIVDSEPDWTTVELLQSWKTDAELRAVNNSAEDNIKQSAIDDLTIAIRSLDNFLDQSMLDESTHDLWNRQVKREITWDEYNNLTTKIYNETKREYEKSILPEIQAALVKCRSILGESNKMIINAFENLGSSSCNILSMKNMISILYELKETILWR</sequence>
<name>A0ABU2D313_9EURY</name>
<comment type="caution">
    <text evidence="1">The sequence shown here is derived from an EMBL/GenBank/DDBJ whole genome shotgun (WGS) entry which is preliminary data.</text>
</comment>
<reference evidence="2" key="1">
    <citation type="submission" date="2023-07" db="EMBL/GenBank/DDBJ databases">
        <title>Whole-genome sequencing of a new Methanosarcina sp. Z-7115.</title>
        <authorList>
            <person name="Zhilina T.N."/>
            <person name="Merkel A.Y."/>
        </authorList>
    </citation>
    <scope>NUCLEOTIDE SEQUENCE [LARGE SCALE GENOMIC DNA]</scope>
    <source>
        <strain evidence="2">Z-7115</strain>
    </source>
</reference>